<dbReference type="InterPro" id="IPR028082">
    <property type="entry name" value="Peripla_BP_I"/>
</dbReference>
<comment type="similarity">
    <text evidence="1">Belongs to the leucine-binding protein family.</text>
</comment>
<evidence type="ECO:0000256" key="3">
    <source>
        <dbReference type="ARBA" id="ARBA00022729"/>
    </source>
</evidence>
<evidence type="ECO:0000256" key="1">
    <source>
        <dbReference type="ARBA" id="ARBA00010062"/>
    </source>
</evidence>
<dbReference type="GO" id="GO:0006865">
    <property type="term" value="P:amino acid transport"/>
    <property type="evidence" value="ECO:0007669"/>
    <property type="project" value="UniProtKB-KW"/>
</dbReference>
<dbReference type="PANTHER" id="PTHR47151:SF3">
    <property type="entry name" value="LEUCINE-SPECIFIC-BINDING PROTEIN"/>
    <property type="match status" value="1"/>
</dbReference>
<keyword evidence="8" id="KW-1185">Reference proteome</keyword>
<accession>A0A4V1IP11</accession>
<protein>
    <submittedName>
        <fullName evidence="7">Leucine ABC transporter subunit substrate-binding protein LivK</fullName>
    </submittedName>
</protein>
<reference evidence="7 8" key="1">
    <citation type="submission" date="2017-04" db="EMBL/GenBank/DDBJ databases">
        <title>Draft genome sequence of Zooshikella ganghwensis VG4 isolated from Red Sea sediments.</title>
        <authorList>
            <person name="Rehman Z."/>
            <person name="Alam I."/>
            <person name="Kamau A."/>
            <person name="Bajic V."/>
            <person name="Leiknes T."/>
        </authorList>
    </citation>
    <scope>NUCLEOTIDE SEQUENCE [LARGE SCALE GENOMIC DNA]</scope>
    <source>
        <strain evidence="7 8">VG4</strain>
    </source>
</reference>
<proteinExistence type="inferred from homology"/>
<organism evidence="7 8">
    <name type="scientific">Zooshikella ganghwensis</name>
    <dbReference type="NCBI Taxonomy" id="202772"/>
    <lineage>
        <taxon>Bacteria</taxon>
        <taxon>Pseudomonadati</taxon>
        <taxon>Pseudomonadota</taxon>
        <taxon>Gammaproteobacteria</taxon>
        <taxon>Oceanospirillales</taxon>
        <taxon>Zooshikellaceae</taxon>
        <taxon>Zooshikella</taxon>
    </lineage>
</organism>
<name>A0A4V1IP11_9GAMM</name>
<evidence type="ECO:0000313" key="8">
    <source>
        <dbReference type="Proteomes" id="UP000257039"/>
    </source>
</evidence>
<dbReference type="SUPFAM" id="SSF53822">
    <property type="entry name" value="Periplasmic binding protein-like I"/>
    <property type="match status" value="1"/>
</dbReference>
<dbReference type="InterPro" id="IPR028081">
    <property type="entry name" value="Leu-bd"/>
</dbReference>
<dbReference type="EMBL" id="NDXW01000001">
    <property type="protein sequence ID" value="RDH45611.1"/>
    <property type="molecule type" value="Genomic_DNA"/>
</dbReference>
<dbReference type="Proteomes" id="UP000257039">
    <property type="component" value="Unassembled WGS sequence"/>
</dbReference>
<sequence length="364" mass="39970">MRILFVILLWGAQSLWASKLVDVAVVGPRSGPVTEYGDMQFTGARYSADDINQSAKQAVQFNLVAFDDACDPQQAIEVAKKIVQSNIHYVIGHLCSSATQVAAPIYEANSVLMITPASTSPTITQQGYRLVFRTIGLDSKQGSLAAEYIKRHKPKSLAIIHDQQQYGKGVAEAVKTTLMQSSFPIKLMLEIDVGRMSFKQEVEMLKAQGIDFIYYGGYYPELAHLLRQSKRQGLSIQAMGPEAIASQDIMPLSANAADGLLVTLPPAFSTWPEAKQIVERLQQKKLDEGSPFIYTSYAAIQVLAQAISVSESPSPVDIATTLREKSFDTLIGPLSFNDAGDLNHFKFEVFRVDADGKMSRVFPP</sequence>
<feature type="domain" description="Leucine-binding protein" evidence="6">
    <location>
        <begin position="22"/>
        <end position="357"/>
    </location>
</feature>
<keyword evidence="2" id="KW-0813">Transport</keyword>
<dbReference type="Gene3D" id="3.40.50.2300">
    <property type="match status" value="2"/>
</dbReference>
<dbReference type="Pfam" id="PF13458">
    <property type="entry name" value="Peripla_BP_6"/>
    <property type="match status" value="1"/>
</dbReference>
<dbReference type="RefSeq" id="WP_094788549.1">
    <property type="nucleotide sequence ID" value="NZ_NDXW01000001.1"/>
</dbReference>
<evidence type="ECO:0000256" key="2">
    <source>
        <dbReference type="ARBA" id="ARBA00022448"/>
    </source>
</evidence>
<evidence type="ECO:0000256" key="4">
    <source>
        <dbReference type="ARBA" id="ARBA00022970"/>
    </source>
</evidence>
<keyword evidence="3 5" id="KW-0732">Signal</keyword>
<feature type="signal peptide" evidence="5">
    <location>
        <begin position="1"/>
        <end position="17"/>
    </location>
</feature>
<dbReference type="CDD" id="cd06342">
    <property type="entry name" value="PBP1_ABC_LIVBP-like"/>
    <property type="match status" value="1"/>
</dbReference>
<evidence type="ECO:0000256" key="5">
    <source>
        <dbReference type="SAM" id="SignalP"/>
    </source>
</evidence>
<feature type="chain" id="PRO_5021000474" evidence="5">
    <location>
        <begin position="18"/>
        <end position="364"/>
    </location>
</feature>
<dbReference type="AlphaFoldDB" id="A0A4V1IP11"/>
<dbReference type="PANTHER" id="PTHR47151">
    <property type="entry name" value="LEU/ILE/VAL-BINDING ABC TRANSPORTER SUBUNIT"/>
    <property type="match status" value="1"/>
</dbReference>
<dbReference type="InterPro" id="IPR000709">
    <property type="entry name" value="Leu_Ile_Val-bd"/>
</dbReference>
<evidence type="ECO:0000259" key="6">
    <source>
        <dbReference type="Pfam" id="PF13458"/>
    </source>
</evidence>
<dbReference type="PRINTS" id="PR00337">
    <property type="entry name" value="LEUILEVALBP"/>
</dbReference>
<evidence type="ECO:0000313" key="7">
    <source>
        <dbReference type="EMBL" id="RDH45611.1"/>
    </source>
</evidence>
<gene>
    <name evidence="7" type="ORF">B9G39_20345</name>
</gene>
<keyword evidence="4" id="KW-0029">Amino-acid transport</keyword>
<comment type="caution">
    <text evidence="7">The sequence shown here is derived from an EMBL/GenBank/DDBJ whole genome shotgun (WGS) entry which is preliminary data.</text>
</comment>